<evidence type="ECO:0000313" key="1">
    <source>
        <dbReference type="EMBL" id="KAH6605636.1"/>
    </source>
</evidence>
<evidence type="ECO:0000313" key="2">
    <source>
        <dbReference type="Proteomes" id="UP000827724"/>
    </source>
</evidence>
<gene>
    <name evidence="1" type="ORF">Trco_004789</name>
</gene>
<keyword evidence="2" id="KW-1185">Reference proteome</keyword>
<dbReference type="EMBL" id="JAIWOZ010000004">
    <property type="protein sequence ID" value="KAH6605636.1"/>
    <property type="molecule type" value="Genomic_DNA"/>
</dbReference>
<reference evidence="1" key="1">
    <citation type="submission" date="2021-08" db="EMBL/GenBank/DDBJ databases">
        <title>Chromosome-Level Trichoderma cornu-damae using Hi-C Data.</title>
        <authorList>
            <person name="Kim C.S."/>
        </authorList>
    </citation>
    <scope>NUCLEOTIDE SEQUENCE</scope>
    <source>
        <strain evidence="1">KA19-0412C</strain>
    </source>
</reference>
<organism evidence="1 2">
    <name type="scientific">Trichoderma cornu-damae</name>
    <dbReference type="NCBI Taxonomy" id="654480"/>
    <lineage>
        <taxon>Eukaryota</taxon>
        <taxon>Fungi</taxon>
        <taxon>Dikarya</taxon>
        <taxon>Ascomycota</taxon>
        <taxon>Pezizomycotina</taxon>
        <taxon>Sordariomycetes</taxon>
        <taxon>Hypocreomycetidae</taxon>
        <taxon>Hypocreales</taxon>
        <taxon>Hypocreaceae</taxon>
        <taxon>Trichoderma</taxon>
    </lineage>
</organism>
<name>A0A9P8QGE4_9HYPO</name>
<sequence length="145" mass="15757">MPGLLDGPLPSQTGKGAIKTALRGGQRTCPGPTPPQAAVDVLHSALGCLRQKITLPTLKIWAREEKRKAKKPAQRAEGHCIADDRARRLMILRLFPGTRAAALVRNRHIKITDQHQQDPAILPGTTSSPEDQRFLVIDNPRGLAG</sequence>
<comment type="caution">
    <text evidence="1">The sequence shown here is derived from an EMBL/GenBank/DDBJ whole genome shotgun (WGS) entry which is preliminary data.</text>
</comment>
<proteinExistence type="predicted"/>
<dbReference type="AlphaFoldDB" id="A0A9P8QGE4"/>
<accession>A0A9P8QGE4</accession>
<dbReference type="Proteomes" id="UP000827724">
    <property type="component" value="Unassembled WGS sequence"/>
</dbReference>
<protein>
    <submittedName>
        <fullName evidence="1">Uncharacterized protein</fullName>
    </submittedName>
</protein>